<evidence type="ECO:0000256" key="1">
    <source>
        <dbReference type="SAM" id="MobiDB-lite"/>
    </source>
</evidence>
<evidence type="ECO:0000313" key="2">
    <source>
        <dbReference type="EMBL" id="MCW1916899.1"/>
    </source>
</evidence>
<comment type="caution">
    <text evidence="2">The sequence shown here is derived from an EMBL/GenBank/DDBJ whole genome shotgun (WGS) entry which is preliminary data.</text>
</comment>
<reference evidence="2" key="1">
    <citation type="submission" date="2022-10" db="EMBL/GenBank/DDBJ databases">
        <title>Luteolibacter sp. GHJ8, whole genome shotgun sequencing project.</title>
        <authorList>
            <person name="Zhao G."/>
            <person name="Shen L."/>
        </authorList>
    </citation>
    <scope>NUCLEOTIDE SEQUENCE</scope>
    <source>
        <strain evidence="2">GHJ8</strain>
    </source>
</reference>
<dbReference type="PROSITE" id="PS51257">
    <property type="entry name" value="PROKAR_LIPOPROTEIN"/>
    <property type="match status" value="1"/>
</dbReference>
<accession>A0ABT3GBB6</accession>
<feature type="region of interest" description="Disordered" evidence="1">
    <location>
        <begin position="187"/>
        <end position="244"/>
    </location>
</feature>
<evidence type="ECO:0000313" key="3">
    <source>
        <dbReference type="Proteomes" id="UP001165653"/>
    </source>
</evidence>
<keyword evidence="3" id="KW-1185">Reference proteome</keyword>
<organism evidence="2 3">
    <name type="scientific">Luteolibacter rhizosphaerae</name>
    <dbReference type="NCBI Taxonomy" id="2989719"/>
    <lineage>
        <taxon>Bacteria</taxon>
        <taxon>Pseudomonadati</taxon>
        <taxon>Verrucomicrobiota</taxon>
        <taxon>Verrucomicrobiia</taxon>
        <taxon>Verrucomicrobiales</taxon>
        <taxon>Verrucomicrobiaceae</taxon>
        <taxon>Luteolibacter</taxon>
    </lineage>
</organism>
<name>A0ABT3GBB6_9BACT</name>
<proteinExistence type="predicted"/>
<dbReference type="Proteomes" id="UP001165653">
    <property type="component" value="Unassembled WGS sequence"/>
</dbReference>
<protein>
    <submittedName>
        <fullName evidence="2">Uncharacterized protein</fullName>
    </submittedName>
</protein>
<sequence>MKRSTATILPTGALRWSTACILAGLGLSGCERNYVATAKDQQMAETQKRIETLDAQKAKLMGGEVPNNLYIEGVGYYHSLARDFFPHPYGYEHQGKWFVNGTWATQAPVENESSSKPTPEALKKVQAALEREQQLLAAQSKNGSATHGSGFGMGNALLMYWLLAGNRGGFTHGPGFQRASAQAPAWQGEVERQRGNVNSYASANPGYRRMVEQSRATGTPVRSGQSVRGGFGSSRSGGGFSSGT</sequence>
<dbReference type="RefSeq" id="WP_264516518.1">
    <property type="nucleotide sequence ID" value="NZ_JAPDDR010000020.1"/>
</dbReference>
<gene>
    <name evidence="2" type="ORF">OJ996_25140</name>
</gene>
<feature type="compositionally biased region" description="Gly residues" evidence="1">
    <location>
        <begin position="227"/>
        <end position="244"/>
    </location>
</feature>
<dbReference type="EMBL" id="JAPDDR010000020">
    <property type="protein sequence ID" value="MCW1916899.1"/>
    <property type="molecule type" value="Genomic_DNA"/>
</dbReference>